<dbReference type="PANTHER" id="PTHR10593">
    <property type="entry name" value="SERINE/THREONINE-PROTEIN KINASE RIO"/>
    <property type="match status" value="1"/>
</dbReference>
<evidence type="ECO:0000256" key="3">
    <source>
        <dbReference type="ARBA" id="ARBA00022771"/>
    </source>
</evidence>
<dbReference type="InterPro" id="IPR013087">
    <property type="entry name" value="Znf_C2H2_type"/>
</dbReference>
<dbReference type="GO" id="GO:0003700">
    <property type="term" value="F:DNA-binding transcription factor activity"/>
    <property type="evidence" value="ECO:0007669"/>
    <property type="project" value="TreeGrafter"/>
</dbReference>
<dbReference type="Pfam" id="PF22995">
    <property type="entry name" value="C2CH-3rd_BIRD-IDD"/>
    <property type="match status" value="1"/>
</dbReference>
<protein>
    <recommendedName>
        <fullName evidence="9">Protein EARLY HEADING DATE 2</fullName>
    </recommendedName>
    <alternativeName>
        <fullName evidence="10">Protein RICE INDETERMINATE 1</fullName>
    </alternativeName>
</protein>
<evidence type="ECO:0000256" key="6">
    <source>
        <dbReference type="ARBA" id="ARBA00023159"/>
    </source>
</evidence>
<keyword evidence="4" id="KW-0862">Zinc</keyword>
<keyword evidence="5" id="KW-0805">Transcription regulation</keyword>
<dbReference type="FunFam" id="3.30.160.60:FF:000131">
    <property type="entry name" value="protein indeterminate-domain 5, chloroplastic-like"/>
    <property type="match status" value="1"/>
</dbReference>
<dbReference type="PANTHER" id="PTHR10593:SF116">
    <property type="entry name" value="INDETERMINATE DOMAIN P10"/>
    <property type="match status" value="1"/>
</dbReference>
<dbReference type="InterPro" id="IPR055185">
    <property type="entry name" value="C2CH-4th_BIRD-IDD"/>
</dbReference>
<keyword evidence="6" id="KW-0010">Activator</keyword>
<dbReference type="SMART" id="SM00355">
    <property type="entry name" value="ZnF_C2H2"/>
    <property type="match status" value="3"/>
</dbReference>
<name>A0A811PF80_9POAL</name>
<comment type="function">
    <text evidence="8">Transcription activator that acts as a flowering master switch in both long and short days, independently of the circadian clock. Promotes flowering upstream of HD1 by up-regulating FTL1, FTL4, FTL5, FTL6, EHD1, HD3A and RFT1. Seems to repress FTL11 expression. May recognize the consensus motif 5'-TTTGTCGTAAT-3' in target gene promoters.</text>
</comment>
<dbReference type="Proteomes" id="UP000604825">
    <property type="component" value="Unassembled WGS sequence"/>
</dbReference>
<dbReference type="AlphaFoldDB" id="A0A811PF80"/>
<feature type="region of interest" description="Disordered" evidence="12">
    <location>
        <begin position="366"/>
        <end position="401"/>
    </location>
</feature>
<dbReference type="PROSITE" id="PS00028">
    <property type="entry name" value="ZINC_FINGER_C2H2_1"/>
    <property type="match status" value="1"/>
</dbReference>
<evidence type="ECO:0000313" key="15">
    <source>
        <dbReference type="Proteomes" id="UP000604825"/>
    </source>
</evidence>
<dbReference type="EMBL" id="CAJGYO010000007">
    <property type="protein sequence ID" value="CAD6243046.1"/>
    <property type="molecule type" value="Genomic_DNA"/>
</dbReference>
<keyword evidence="7" id="KW-0804">Transcription</keyword>
<evidence type="ECO:0000256" key="9">
    <source>
        <dbReference type="ARBA" id="ARBA00072973"/>
    </source>
</evidence>
<feature type="compositionally biased region" description="Low complexity" evidence="12">
    <location>
        <begin position="27"/>
        <end position="57"/>
    </location>
</feature>
<dbReference type="GO" id="GO:0005634">
    <property type="term" value="C:nucleus"/>
    <property type="evidence" value="ECO:0007669"/>
    <property type="project" value="TreeGrafter"/>
</dbReference>
<dbReference type="Pfam" id="PF22992">
    <property type="entry name" value="C2CH-4th_BIRD-IDD"/>
    <property type="match status" value="1"/>
</dbReference>
<keyword evidence="2" id="KW-0677">Repeat</keyword>
<dbReference type="InterPro" id="IPR036236">
    <property type="entry name" value="Znf_C2H2_sf"/>
</dbReference>
<feature type="domain" description="C2H2-type" evidence="13">
    <location>
        <begin position="89"/>
        <end position="111"/>
    </location>
</feature>
<dbReference type="FunFam" id="3.30.160.60:FF:000554">
    <property type="entry name" value="protein indeterminate-domain 12-like"/>
    <property type="match status" value="1"/>
</dbReference>
<dbReference type="InterPro" id="IPR055186">
    <property type="entry name" value="C2H2-2nd_BIRD-IDD"/>
</dbReference>
<dbReference type="OrthoDB" id="6354171at2759"/>
<evidence type="ECO:0000313" key="14">
    <source>
        <dbReference type="EMBL" id="CAD6243046.1"/>
    </source>
</evidence>
<dbReference type="InterPro" id="IPR055187">
    <property type="entry name" value="C2CH-3rd_BIRD-IDD"/>
</dbReference>
<organism evidence="14 15">
    <name type="scientific">Miscanthus lutarioriparius</name>
    <dbReference type="NCBI Taxonomy" id="422564"/>
    <lineage>
        <taxon>Eukaryota</taxon>
        <taxon>Viridiplantae</taxon>
        <taxon>Streptophyta</taxon>
        <taxon>Embryophyta</taxon>
        <taxon>Tracheophyta</taxon>
        <taxon>Spermatophyta</taxon>
        <taxon>Magnoliopsida</taxon>
        <taxon>Liliopsida</taxon>
        <taxon>Poales</taxon>
        <taxon>Poaceae</taxon>
        <taxon>PACMAD clade</taxon>
        <taxon>Panicoideae</taxon>
        <taxon>Andropogonodae</taxon>
        <taxon>Andropogoneae</taxon>
        <taxon>Saccharinae</taxon>
        <taxon>Miscanthus</taxon>
    </lineage>
</organism>
<keyword evidence="3 11" id="KW-0863">Zinc-finger</keyword>
<feature type="compositionally biased region" description="Gly residues" evidence="12">
    <location>
        <begin position="388"/>
        <end position="398"/>
    </location>
</feature>
<feature type="region of interest" description="Disordered" evidence="12">
    <location>
        <begin position="553"/>
        <end position="583"/>
    </location>
</feature>
<evidence type="ECO:0000256" key="11">
    <source>
        <dbReference type="PROSITE-ProRule" id="PRU00042"/>
    </source>
</evidence>
<dbReference type="Pfam" id="PF22996">
    <property type="entry name" value="C2H2-2nd_BIRD-IDD"/>
    <property type="match status" value="1"/>
</dbReference>
<dbReference type="Gene3D" id="3.30.160.60">
    <property type="entry name" value="Classic Zinc Finger"/>
    <property type="match status" value="2"/>
</dbReference>
<evidence type="ECO:0000256" key="2">
    <source>
        <dbReference type="ARBA" id="ARBA00022737"/>
    </source>
</evidence>
<dbReference type="GO" id="GO:0008270">
    <property type="term" value="F:zinc ion binding"/>
    <property type="evidence" value="ECO:0007669"/>
    <property type="project" value="UniProtKB-KW"/>
</dbReference>
<accession>A0A811PF80</accession>
<dbReference type="InterPro" id="IPR031140">
    <property type="entry name" value="IDD1-16"/>
</dbReference>
<evidence type="ECO:0000256" key="10">
    <source>
        <dbReference type="ARBA" id="ARBA00083437"/>
    </source>
</evidence>
<sequence length="583" mass="60652">MASNSSAAAVAAMFGIKDADHQDQMKPLLAQQHQQLPPAPLLNAASSSAGSGQATGASPPPVKKKRNLPDPDAEVIALSPKTLLATNRFVCEVCNKGFQREQNLQLHRRGHNLPWKLKQKDPAQAQRRRVYLCPEPTCAHHDPARALGDLTGIKKHFCRKHGEKKWKCDKCSKRYAVQSDWKAHSKVCGTREYRCDCGTLFSRRDSFITHRAFCDALAQESARLPPPGLTASHLYGATSAANMGLSLSQVGSHLASTLGADAHGHHQDLLRLGGGSAASRLDHLLGTSNASAFRPLPPPPSSAFLMGAQQEFGEGDGTGSHGFLQGKPFHGLMHLPDLQGNGAGGPSASSAPGLFNLGYIANSANSSGTSSHGHASQGHLTSDQFSEVGGGGGGGGGSESSAAMLFSGGGNFAGGDHQVAPAGMYNNDPAVMLPQMSATALLQKASQMGSSASAHGGGVSVFGGLVGSSAPSATHARAPTMLDQSQMHLQSLMNSLAAGGMFGGANSGSMIDPRMYDMYQDVKFHQGRGGAEMTRDFLGVGGGGVMRGMTVPRGGHQDGAGDMSSLEAEMKSASSPFTRGRMQ</sequence>
<dbReference type="Pfam" id="PF12874">
    <property type="entry name" value="zf-met"/>
    <property type="match status" value="1"/>
</dbReference>
<evidence type="ECO:0000256" key="12">
    <source>
        <dbReference type="SAM" id="MobiDB-lite"/>
    </source>
</evidence>
<reference evidence="14" key="1">
    <citation type="submission" date="2020-10" db="EMBL/GenBank/DDBJ databases">
        <authorList>
            <person name="Han B."/>
            <person name="Lu T."/>
            <person name="Zhao Q."/>
            <person name="Huang X."/>
            <person name="Zhao Y."/>
        </authorList>
    </citation>
    <scope>NUCLEOTIDE SEQUENCE</scope>
</reference>
<keyword evidence="15" id="KW-1185">Reference proteome</keyword>
<keyword evidence="1" id="KW-0479">Metal-binding</keyword>
<gene>
    <name evidence="14" type="ORF">NCGR_LOCUS28343</name>
</gene>
<comment type="caution">
    <text evidence="14">The sequence shown here is derived from an EMBL/GenBank/DDBJ whole genome shotgun (WGS) entry which is preliminary data.</text>
</comment>
<feature type="compositionally biased region" description="Polar residues" evidence="12">
    <location>
        <begin position="366"/>
        <end position="385"/>
    </location>
</feature>
<proteinExistence type="predicted"/>
<evidence type="ECO:0000256" key="8">
    <source>
        <dbReference type="ARBA" id="ARBA00059785"/>
    </source>
</evidence>
<evidence type="ECO:0000256" key="7">
    <source>
        <dbReference type="ARBA" id="ARBA00023163"/>
    </source>
</evidence>
<dbReference type="SUPFAM" id="SSF57667">
    <property type="entry name" value="beta-beta-alpha zinc fingers"/>
    <property type="match status" value="1"/>
</dbReference>
<dbReference type="PROSITE" id="PS50157">
    <property type="entry name" value="ZINC_FINGER_C2H2_2"/>
    <property type="match status" value="1"/>
</dbReference>
<evidence type="ECO:0000256" key="5">
    <source>
        <dbReference type="ARBA" id="ARBA00023015"/>
    </source>
</evidence>
<evidence type="ECO:0000259" key="13">
    <source>
        <dbReference type="PROSITE" id="PS50157"/>
    </source>
</evidence>
<feature type="region of interest" description="Disordered" evidence="12">
    <location>
        <begin position="23"/>
        <end position="68"/>
    </location>
</feature>
<evidence type="ECO:0000256" key="4">
    <source>
        <dbReference type="ARBA" id="ARBA00022833"/>
    </source>
</evidence>
<evidence type="ECO:0000256" key="1">
    <source>
        <dbReference type="ARBA" id="ARBA00022723"/>
    </source>
</evidence>